<keyword evidence="1" id="KW-1133">Transmembrane helix</keyword>
<feature type="transmembrane region" description="Helical" evidence="1">
    <location>
        <begin position="184"/>
        <end position="203"/>
    </location>
</feature>
<accession>A0A3M7P3V9</accession>
<keyword evidence="1" id="KW-0812">Transmembrane</keyword>
<evidence type="ECO:0000256" key="1">
    <source>
        <dbReference type="SAM" id="Phobius"/>
    </source>
</evidence>
<keyword evidence="3" id="KW-1185">Reference proteome</keyword>
<evidence type="ECO:0000313" key="2">
    <source>
        <dbReference type="EMBL" id="RMZ93752.1"/>
    </source>
</evidence>
<gene>
    <name evidence="2" type="ORF">BpHYR1_054182</name>
</gene>
<protein>
    <submittedName>
        <fullName evidence="2">Uncharacterized protein</fullName>
    </submittedName>
</protein>
<proteinExistence type="predicted"/>
<dbReference type="Proteomes" id="UP000276133">
    <property type="component" value="Unassembled WGS sequence"/>
</dbReference>
<dbReference type="EMBL" id="REGN01013575">
    <property type="protein sequence ID" value="RMZ93752.1"/>
    <property type="molecule type" value="Genomic_DNA"/>
</dbReference>
<evidence type="ECO:0000313" key="3">
    <source>
        <dbReference type="Proteomes" id="UP000276133"/>
    </source>
</evidence>
<dbReference type="AlphaFoldDB" id="A0A3M7P3V9"/>
<feature type="transmembrane region" description="Helical" evidence="1">
    <location>
        <begin position="223"/>
        <end position="243"/>
    </location>
</feature>
<keyword evidence="1" id="KW-0472">Membrane</keyword>
<sequence>MGSQIQNVLRDIQSSFSCTKNEFILKIIFLIELLFKMGSEIAKALKVYTVHINDCYSTLSRLNASYKDVKSTPFYQEKKCEFEKKFEKLKSDLDVFKSEIETDIQIFSAIKRSILRLEEIFKTFIGNKTKIMDEKTHINIKTIFHDQILEQIENYEKILENRKNFSEFQKKLENSKIPLKKVKAFGAGLLCCGGVCAIFGYVGSSENCLGGSGVAEISKSFVLNGKILLMAGVWCVVVAGLLTRIPLQGADEKIEKDKFYEEYISKLEDFSKSLKNLSLISQRPTMNLGQKFHKTRKSSFVVKINKCNLTKDVLLCLQFKLEKLKKIIGFPISVILVFPEF</sequence>
<reference evidence="2 3" key="1">
    <citation type="journal article" date="2018" name="Sci. Rep.">
        <title>Genomic signatures of local adaptation to the degree of environmental predictability in rotifers.</title>
        <authorList>
            <person name="Franch-Gras L."/>
            <person name="Hahn C."/>
            <person name="Garcia-Roger E.M."/>
            <person name="Carmona M.J."/>
            <person name="Serra M."/>
            <person name="Gomez A."/>
        </authorList>
    </citation>
    <scope>NUCLEOTIDE SEQUENCE [LARGE SCALE GENOMIC DNA]</scope>
    <source>
        <strain evidence="2">HYR1</strain>
    </source>
</reference>
<comment type="caution">
    <text evidence="2">The sequence shown here is derived from an EMBL/GenBank/DDBJ whole genome shotgun (WGS) entry which is preliminary data.</text>
</comment>
<organism evidence="2 3">
    <name type="scientific">Brachionus plicatilis</name>
    <name type="common">Marine rotifer</name>
    <name type="synonym">Brachionus muelleri</name>
    <dbReference type="NCBI Taxonomy" id="10195"/>
    <lineage>
        <taxon>Eukaryota</taxon>
        <taxon>Metazoa</taxon>
        <taxon>Spiralia</taxon>
        <taxon>Gnathifera</taxon>
        <taxon>Rotifera</taxon>
        <taxon>Eurotatoria</taxon>
        <taxon>Monogononta</taxon>
        <taxon>Pseudotrocha</taxon>
        <taxon>Ploima</taxon>
        <taxon>Brachionidae</taxon>
        <taxon>Brachionus</taxon>
    </lineage>
</organism>
<name>A0A3M7P3V9_BRAPC</name>